<dbReference type="InterPro" id="IPR016195">
    <property type="entry name" value="Pol/histidinol_Pase-like"/>
</dbReference>
<dbReference type="GO" id="GO:0004534">
    <property type="term" value="F:5'-3' RNA exonuclease activity"/>
    <property type="evidence" value="ECO:0007669"/>
    <property type="project" value="TreeGrafter"/>
</dbReference>
<name>A0A1T5CMV9_9BACT</name>
<organism evidence="3 4">
    <name type="scientific">Parabacteroides chartae</name>
    <dbReference type="NCBI Taxonomy" id="1037355"/>
    <lineage>
        <taxon>Bacteria</taxon>
        <taxon>Pseudomonadati</taxon>
        <taxon>Bacteroidota</taxon>
        <taxon>Bacteroidia</taxon>
        <taxon>Bacteroidales</taxon>
        <taxon>Tannerellaceae</taxon>
        <taxon>Parabacteroides</taxon>
    </lineage>
</organism>
<proteinExistence type="predicted"/>
<dbReference type="Pfam" id="PF16392">
    <property type="entry name" value="DUF5001"/>
    <property type="match status" value="1"/>
</dbReference>
<dbReference type="Proteomes" id="UP000190852">
    <property type="component" value="Unassembled WGS sequence"/>
</dbReference>
<dbReference type="InterPro" id="IPR003141">
    <property type="entry name" value="Pol/His_phosphatase_N"/>
</dbReference>
<dbReference type="AlphaFoldDB" id="A0A1T5CMV9"/>
<dbReference type="SUPFAM" id="SSF89550">
    <property type="entry name" value="PHP domain-like"/>
    <property type="match status" value="1"/>
</dbReference>
<keyword evidence="4" id="KW-1185">Reference proteome</keyword>
<dbReference type="CDD" id="cd12112">
    <property type="entry name" value="PHP_HisPPase_Chlorobi_like"/>
    <property type="match status" value="1"/>
</dbReference>
<dbReference type="EMBL" id="FUYQ01000013">
    <property type="protein sequence ID" value="SKB60789.1"/>
    <property type="molecule type" value="Genomic_DNA"/>
</dbReference>
<sequence>MKKLLSFLFLLGLTFNLSAQIRTDLRLPELNGYKVLKCDFHIHTVFSDGLVWPTVRVDEAYREGLDVIAISDHIEYRPHKDDIKASFNRSYDIAEKYAKGKGVTVIKGSEITRSMPPGHSNALFLSNCDSLDTPNYMDAFRAAKKQKAFIFWNHPGWDAQQPDTTLWWKEHSELFDGGYMHGIEVVNGNDYSPEAHQWCLDKKLTMLGNTDIHAPIQADYDFAKGEHRPMTLVFVRDNSVQGIREALENRRTVVYFQDKIVGEEGYVKELFENSIEILSVDKSEKNVRIVLRNKTDLPFKLKKTAHDINLVYFREYEIKPHGTHAINIKLNNGVKSGNVNFEVTNLLVKPNIGMQYNYPL</sequence>
<dbReference type="PANTHER" id="PTHR42924">
    <property type="entry name" value="EXONUCLEASE"/>
    <property type="match status" value="1"/>
</dbReference>
<evidence type="ECO:0000313" key="3">
    <source>
        <dbReference type="EMBL" id="SKB60789.1"/>
    </source>
</evidence>
<keyword evidence="1" id="KW-0732">Signal</keyword>
<feature type="domain" description="Polymerase/histidinol phosphatase N-terminal" evidence="2">
    <location>
        <begin position="38"/>
        <end position="115"/>
    </location>
</feature>
<dbReference type="InterPro" id="IPR052018">
    <property type="entry name" value="PHP_domain"/>
</dbReference>
<gene>
    <name evidence="3" type="ORF">SAMN05660349_01986</name>
</gene>
<dbReference type="Gene3D" id="2.60.40.3090">
    <property type="match status" value="1"/>
</dbReference>
<evidence type="ECO:0000256" key="1">
    <source>
        <dbReference type="SAM" id="SignalP"/>
    </source>
</evidence>
<evidence type="ECO:0000313" key="4">
    <source>
        <dbReference type="Proteomes" id="UP000190852"/>
    </source>
</evidence>
<reference evidence="4" key="1">
    <citation type="submission" date="2017-02" db="EMBL/GenBank/DDBJ databases">
        <authorList>
            <person name="Varghese N."/>
            <person name="Submissions S."/>
        </authorList>
    </citation>
    <scope>NUCLEOTIDE SEQUENCE [LARGE SCALE GENOMIC DNA]</scope>
    <source>
        <strain evidence="4">DSM 24967</strain>
    </source>
</reference>
<feature type="chain" id="PRO_5012572204" description="Polymerase/histidinol phosphatase N-terminal domain-containing protein" evidence="1">
    <location>
        <begin position="20"/>
        <end position="360"/>
    </location>
</feature>
<feature type="signal peptide" evidence="1">
    <location>
        <begin position="1"/>
        <end position="19"/>
    </location>
</feature>
<dbReference type="Gene3D" id="3.20.20.140">
    <property type="entry name" value="Metal-dependent hydrolases"/>
    <property type="match status" value="1"/>
</dbReference>
<evidence type="ECO:0000259" key="2">
    <source>
        <dbReference type="SMART" id="SM00481"/>
    </source>
</evidence>
<dbReference type="RefSeq" id="WP_245832562.1">
    <property type="nucleotide sequence ID" value="NZ_FUYQ01000013.1"/>
</dbReference>
<dbReference type="GO" id="GO:0035312">
    <property type="term" value="F:5'-3' DNA exonuclease activity"/>
    <property type="evidence" value="ECO:0007669"/>
    <property type="project" value="TreeGrafter"/>
</dbReference>
<dbReference type="PANTHER" id="PTHR42924:SF3">
    <property type="entry name" value="POLYMERASE_HISTIDINOL PHOSPHATASE N-TERMINAL DOMAIN-CONTAINING PROTEIN"/>
    <property type="match status" value="1"/>
</dbReference>
<accession>A0A1T5CMV9</accession>
<dbReference type="InterPro" id="IPR032165">
    <property type="entry name" value="DUF5001"/>
</dbReference>
<dbReference type="SMART" id="SM00481">
    <property type="entry name" value="POLIIIAc"/>
    <property type="match status" value="1"/>
</dbReference>
<protein>
    <recommendedName>
        <fullName evidence="2">Polymerase/histidinol phosphatase N-terminal domain-containing protein</fullName>
    </recommendedName>
</protein>